<dbReference type="EMBL" id="JBGBPQ010000023">
    <property type="protein sequence ID" value="KAL1500571.1"/>
    <property type="molecule type" value="Genomic_DNA"/>
</dbReference>
<comment type="caution">
    <text evidence="2">The sequence shown here is derived from an EMBL/GenBank/DDBJ whole genome shotgun (WGS) entry which is preliminary data.</text>
</comment>
<evidence type="ECO:0008006" key="4">
    <source>
        <dbReference type="Google" id="ProtNLM"/>
    </source>
</evidence>
<keyword evidence="1" id="KW-0732">Signal</keyword>
<accession>A0AB34IMK9</accession>
<gene>
    <name evidence="2" type="ORF">AB1Y20_013226</name>
</gene>
<evidence type="ECO:0000313" key="2">
    <source>
        <dbReference type="EMBL" id="KAL1500571.1"/>
    </source>
</evidence>
<organism evidence="2 3">
    <name type="scientific">Prymnesium parvum</name>
    <name type="common">Toxic golden alga</name>
    <dbReference type="NCBI Taxonomy" id="97485"/>
    <lineage>
        <taxon>Eukaryota</taxon>
        <taxon>Haptista</taxon>
        <taxon>Haptophyta</taxon>
        <taxon>Prymnesiophyceae</taxon>
        <taxon>Prymnesiales</taxon>
        <taxon>Prymnesiaceae</taxon>
        <taxon>Prymnesium</taxon>
    </lineage>
</organism>
<keyword evidence="3" id="KW-1185">Reference proteome</keyword>
<feature type="signal peptide" evidence="1">
    <location>
        <begin position="1"/>
        <end position="24"/>
    </location>
</feature>
<feature type="chain" id="PRO_5044289429" description="PS II complex 12 kDa extrinsic protein" evidence="1">
    <location>
        <begin position="25"/>
        <end position="188"/>
    </location>
</feature>
<proteinExistence type="predicted"/>
<reference evidence="2 3" key="1">
    <citation type="journal article" date="2024" name="Science">
        <title>Giant polyketide synthase enzymes in the biosynthesis of giant marine polyether toxins.</title>
        <authorList>
            <person name="Fallon T.R."/>
            <person name="Shende V.V."/>
            <person name="Wierzbicki I.H."/>
            <person name="Pendleton A.L."/>
            <person name="Watervoot N.F."/>
            <person name="Auber R.P."/>
            <person name="Gonzalez D.J."/>
            <person name="Wisecaver J.H."/>
            <person name="Moore B.S."/>
        </authorList>
    </citation>
    <scope>NUCLEOTIDE SEQUENCE [LARGE SCALE GENOMIC DNA]</scope>
    <source>
        <strain evidence="2 3">12B1</strain>
    </source>
</reference>
<dbReference type="AlphaFoldDB" id="A0AB34IMK9"/>
<evidence type="ECO:0000256" key="1">
    <source>
        <dbReference type="SAM" id="SignalP"/>
    </source>
</evidence>
<protein>
    <recommendedName>
        <fullName evidence="4">PS II complex 12 kDa extrinsic protein</fullName>
    </recommendedName>
</protein>
<sequence length="188" mass="20878">MSRPRSLLLPRGVLSLLLASGVTATPHGVARELTTSLRAVHHRRSTTKTDRRNALFAMSTGAFALAVQPRRAEASYAMYAASQDSFKERKETGFVPVATNDRATLAEIQREISYKRPQSAMKVKKAPQYCAGQMASVQPMMENICSNIGTSKADQSNTRSDAFGNMNVGQFSFEQLEEIEKARDYKRR</sequence>
<name>A0AB34IMK9_PRYPA</name>
<evidence type="ECO:0000313" key="3">
    <source>
        <dbReference type="Proteomes" id="UP001515480"/>
    </source>
</evidence>
<dbReference type="Proteomes" id="UP001515480">
    <property type="component" value="Unassembled WGS sequence"/>
</dbReference>